<dbReference type="KEGG" id="mhi:Mhar_0310"/>
<evidence type="ECO:0000313" key="3">
    <source>
        <dbReference type="Proteomes" id="UP000005877"/>
    </source>
</evidence>
<dbReference type="AlphaFoldDB" id="G7WLV4"/>
<evidence type="ECO:0000256" key="1">
    <source>
        <dbReference type="SAM" id="Phobius"/>
    </source>
</evidence>
<keyword evidence="1" id="KW-0812">Transmembrane</keyword>
<feature type="transmembrane region" description="Helical" evidence="1">
    <location>
        <begin position="115"/>
        <end position="132"/>
    </location>
</feature>
<keyword evidence="1" id="KW-1133">Transmembrane helix</keyword>
<dbReference type="Proteomes" id="UP000005877">
    <property type="component" value="Chromosome"/>
</dbReference>
<feature type="transmembrane region" description="Helical" evidence="1">
    <location>
        <begin position="340"/>
        <end position="361"/>
    </location>
</feature>
<proteinExistence type="predicted"/>
<reference evidence="2 3" key="1">
    <citation type="journal article" date="2012" name="PLoS ONE">
        <title>The genome characteristics and predicted function of methyl-group oxidation pathway in the obligate aceticlastic methanogens, Methanosaeta spp.</title>
        <authorList>
            <person name="Zhu J."/>
            <person name="Zheng H."/>
            <person name="Ai G."/>
            <person name="Zhang G."/>
            <person name="Liu D."/>
            <person name="Liu X."/>
            <person name="Dong X."/>
        </authorList>
    </citation>
    <scope>NUCLEOTIDE SEQUENCE [LARGE SCALE GENOMIC DNA]</scope>
    <source>
        <strain evidence="2 3">6Ac</strain>
    </source>
</reference>
<dbReference type="GeneID" id="12509479"/>
<dbReference type="PATRIC" id="fig|1110509.7.peg.352"/>
<feature type="transmembrane region" description="Helical" evidence="1">
    <location>
        <begin position="243"/>
        <end position="268"/>
    </location>
</feature>
<dbReference type="RefSeq" id="WP_014585882.1">
    <property type="nucleotide sequence ID" value="NC_017527.1"/>
</dbReference>
<feature type="transmembrane region" description="Helical" evidence="1">
    <location>
        <begin position="21"/>
        <end position="39"/>
    </location>
</feature>
<evidence type="ECO:0000313" key="2">
    <source>
        <dbReference type="EMBL" id="AET63697.1"/>
    </source>
</evidence>
<dbReference type="STRING" id="1110509.Mhar_0310"/>
<protein>
    <submittedName>
        <fullName evidence="2">Uncharacterized protein</fullName>
    </submittedName>
</protein>
<feature type="transmembrane region" description="Helical" evidence="1">
    <location>
        <begin position="159"/>
        <end position="180"/>
    </location>
</feature>
<dbReference type="HOGENOM" id="CLU_699449_0_0_2"/>
<feature type="transmembrane region" description="Helical" evidence="1">
    <location>
        <begin position="217"/>
        <end position="237"/>
    </location>
</feature>
<keyword evidence="3" id="KW-1185">Reference proteome</keyword>
<name>G7WLV4_METH6</name>
<feature type="transmembrane region" description="Helical" evidence="1">
    <location>
        <begin position="59"/>
        <end position="78"/>
    </location>
</feature>
<dbReference type="EMBL" id="CP003117">
    <property type="protein sequence ID" value="AET63697.1"/>
    <property type="molecule type" value="Genomic_DNA"/>
</dbReference>
<gene>
    <name evidence="2" type="ordered locus">Mhar_0310</name>
</gene>
<keyword evidence="1" id="KW-0472">Membrane</keyword>
<accession>G7WLV4</accession>
<organism evidence="2 3">
    <name type="scientific">Methanothrix harundinacea (strain 6Ac)</name>
    <name type="common">Methanosaeta harundinacea</name>
    <dbReference type="NCBI Taxonomy" id="1110509"/>
    <lineage>
        <taxon>Archaea</taxon>
        <taxon>Methanobacteriati</taxon>
        <taxon>Methanobacteriota</taxon>
        <taxon>Stenosarchaea group</taxon>
        <taxon>Methanomicrobia</taxon>
        <taxon>Methanotrichales</taxon>
        <taxon>Methanotrichaceae</taxon>
        <taxon>Methanothrix</taxon>
    </lineage>
</organism>
<sequence length="394" mass="45718">MPEDKSWSWIDGAFKKIPIPYPYVSLIIFICCCLIYIILSVLVESLPDYHDWDANIKRKILITSLLVAYGMAGVKYFIDNVRGIFEMMEPAPGCQKKIVALNIQLEDRFTKSKKFYIILILAIIPFYGIDLIRGEVRSYLLTEYKLTGSLSIDSISLDIFNNIAALLILYTMAMILWIIFNTRWALRDLKGRSHGHIIKIDLFNVDDVGGLKQVRNLILKLVVYQFIAVSLAIINFIDPYKIMFHEIIFLSILFSITVYFFISSWFIIQELLEAERGRNIDSINELYRQQNHRVQEIIAGEGYWDNQEKLDRILTSMNFLKDERDRVKEASKHAYNFRSVLIFISSSLVPFITTYLLPLIIKEGSKISEQITPGMELLNQQILPLINGSLQLFW</sequence>